<sequence length="93" mass="10459">MSCMLPDSSASIYTARRLPLPPPRLRLWLILPQSSGHHLQGPHQRGCRLRHLHRRPTTSIWKNNGVVAVFFPPILAAPNGFLPAGNDARRRPL</sequence>
<reference evidence="1" key="2">
    <citation type="journal article" date="2015" name="Data Brief">
        <title>Shoot transcriptome of the giant reed, Arundo donax.</title>
        <authorList>
            <person name="Barrero R.A."/>
            <person name="Guerrero F.D."/>
            <person name="Moolhuijzen P."/>
            <person name="Goolsby J.A."/>
            <person name="Tidwell J."/>
            <person name="Bellgard S.E."/>
            <person name="Bellgard M.I."/>
        </authorList>
    </citation>
    <scope>NUCLEOTIDE SEQUENCE</scope>
    <source>
        <tissue evidence="1">Shoot tissue taken approximately 20 cm above the soil surface</tissue>
    </source>
</reference>
<reference evidence="1" key="1">
    <citation type="submission" date="2014-09" db="EMBL/GenBank/DDBJ databases">
        <authorList>
            <person name="Magalhaes I.L.F."/>
            <person name="Oliveira U."/>
            <person name="Santos F.R."/>
            <person name="Vidigal T.H.D.A."/>
            <person name="Brescovit A.D."/>
            <person name="Santos A.J."/>
        </authorList>
    </citation>
    <scope>NUCLEOTIDE SEQUENCE</scope>
    <source>
        <tissue evidence="1">Shoot tissue taken approximately 20 cm above the soil surface</tissue>
    </source>
</reference>
<dbReference type="EMBL" id="GBRH01211371">
    <property type="protein sequence ID" value="JAD86524.1"/>
    <property type="molecule type" value="Transcribed_RNA"/>
</dbReference>
<proteinExistence type="predicted"/>
<evidence type="ECO:0000313" key="1">
    <source>
        <dbReference type="EMBL" id="JAD86524.1"/>
    </source>
</evidence>
<protein>
    <submittedName>
        <fullName evidence="1">Uncharacterized protein</fullName>
    </submittedName>
</protein>
<name>A0A0A9DD54_ARUDO</name>
<organism evidence="1">
    <name type="scientific">Arundo donax</name>
    <name type="common">Giant reed</name>
    <name type="synonym">Donax arundinaceus</name>
    <dbReference type="NCBI Taxonomy" id="35708"/>
    <lineage>
        <taxon>Eukaryota</taxon>
        <taxon>Viridiplantae</taxon>
        <taxon>Streptophyta</taxon>
        <taxon>Embryophyta</taxon>
        <taxon>Tracheophyta</taxon>
        <taxon>Spermatophyta</taxon>
        <taxon>Magnoliopsida</taxon>
        <taxon>Liliopsida</taxon>
        <taxon>Poales</taxon>
        <taxon>Poaceae</taxon>
        <taxon>PACMAD clade</taxon>
        <taxon>Arundinoideae</taxon>
        <taxon>Arundineae</taxon>
        <taxon>Arundo</taxon>
    </lineage>
</organism>
<accession>A0A0A9DD54</accession>
<dbReference type="AlphaFoldDB" id="A0A0A9DD54"/>